<feature type="region of interest" description="Disordered" evidence="2">
    <location>
        <begin position="1"/>
        <end position="76"/>
    </location>
</feature>
<feature type="region of interest" description="Disordered" evidence="2">
    <location>
        <begin position="648"/>
        <end position="702"/>
    </location>
</feature>
<feature type="compositionally biased region" description="Basic residues" evidence="2">
    <location>
        <begin position="48"/>
        <end position="57"/>
    </location>
</feature>
<keyword evidence="1" id="KW-0175">Coiled coil</keyword>
<feature type="compositionally biased region" description="Basic and acidic residues" evidence="2">
    <location>
        <begin position="745"/>
        <end position="770"/>
    </location>
</feature>
<comment type="caution">
    <text evidence="3">The sequence shown here is derived from an EMBL/GenBank/DDBJ whole genome shotgun (WGS) entry which is preliminary data.</text>
</comment>
<dbReference type="STRING" id="6689.A0A3R7NY84"/>
<dbReference type="EMBL" id="QCYY01002477">
    <property type="protein sequence ID" value="ROT70056.1"/>
    <property type="molecule type" value="Genomic_DNA"/>
</dbReference>
<dbReference type="PANTHER" id="PTHR16306">
    <property type="entry name" value="TRANSLIN-ASSOCIATED FACTOR X-INTERACTING PROTEIN 1"/>
    <property type="match status" value="1"/>
</dbReference>
<evidence type="ECO:0000256" key="1">
    <source>
        <dbReference type="SAM" id="Coils"/>
    </source>
</evidence>
<reference evidence="3 4" key="2">
    <citation type="submission" date="2019-01" db="EMBL/GenBank/DDBJ databases">
        <title>The decoding of complex shrimp genome reveals the adaptation for benthos swimmer, frequently molting mechanism and breeding impact on genome.</title>
        <authorList>
            <person name="Sun Y."/>
            <person name="Gao Y."/>
            <person name="Yu Y."/>
        </authorList>
    </citation>
    <scope>NUCLEOTIDE SEQUENCE [LARGE SCALE GENOMIC DNA]</scope>
    <source>
        <tissue evidence="3">Muscle</tissue>
    </source>
</reference>
<protein>
    <submittedName>
        <fullName evidence="3">Putative translin-associated factor X-interacting protein 1-like</fullName>
    </submittedName>
</protein>
<proteinExistence type="predicted"/>
<reference evidence="3 4" key="1">
    <citation type="submission" date="2018-04" db="EMBL/GenBank/DDBJ databases">
        <authorList>
            <person name="Zhang X."/>
            <person name="Yuan J."/>
            <person name="Li F."/>
            <person name="Xiang J."/>
        </authorList>
    </citation>
    <scope>NUCLEOTIDE SEQUENCE [LARGE SCALE GENOMIC DNA]</scope>
    <source>
        <tissue evidence="3">Muscle</tissue>
    </source>
</reference>
<feature type="compositionally biased region" description="Basic and acidic residues" evidence="2">
    <location>
        <begin position="1"/>
        <end position="18"/>
    </location>
</feature>
<feature type="compositionally biased region" description="Basic and acidic residues" evidence="2">
    <location>
        <begin position="683"/>
        <end position="694"/>
    </location>
</feature>
<dbReference type="PANTHER" id="PTHR16306:SF0">
    <property type="entry name" value="TRANSLIN-ASSOCIATED FACTOR X-INTERACTING PROTEIN 1"/>
    <property type="match status" value="1"/>
</dbReference>
<evidence type="ECO:0000313" key="4">
    <source>
        <dbReference type="Proteomes" id="UP000283509"/>
    </source>
</evidence>
<evidence type="ECO:0000313" key="3">
    <source>
        <dbReference type="EMBL" id="ROT70056.1"/>
    </source>
</evidence>
<dbReference type="AlphaFoldDB" id="A0A3R7NY84"/>
<sequence length="952" mass="108684">MSDVQDKEAGGGEGEKQRLGRSGFAKKAVASEGEKQRLSRSQFAKVSVGHRSRRQMTWRRDLAAEETARSRLSDGERCKPRPVLRLEDRLRHALVTTFCLRGKSGPPFNNACDEPHEESAEEDVQRVVEETLAQLVQMVRPHHDLLALLHHGYHHLLSRLHARIKRLMLRESMAGHGTCGGRDGKSCLDLRIHHQDLQQRQQELLQEVASLRHDLAKAEADLTKELRRAEDAKDEKNKMEILLLEARVEAGGLRRKLEKYTQEGEAASPQLLAIALKKCREEVSARGRRVEEMERQYREVVPRADFERQQRRLASLTATHQQLALVHDMLKEQHETLLNVHEVAVKERDSLSEENQSLRRAATPRPDWNRVAEYVEGGISRWRELSYGRTSDQTVDILISELTGSQLPTSTEFIDCKGTEASVPAYLRYEGSVRNRRLGKRDLMHLIDDIWREKRKSSNKAPMDVFVDKYFRERYHLEDVRAEWCYSLADACQRLAHEEQIGLFWGILCGQVQEEVYHYQVDIVQSLYSALKSRDPQDLGLVSRDVVKTIIKSIFPLKSQEYVQVLMDFVGRAASLKDPNAIKYHNLFVQVRRWSVRCACLLSMSVRESAGITYGGGYVKNADRSRIAPRQSRLAEVCLGDRDRREFSRSSAVSRPGEESDEREVSRRGKDALKRTPLTRTPGVKERGTSDSKGHAKHVLTGSRLPEILVRLRHCNSRESTGRERGTEIDVRDKESRPRSKRLVPSREKRDEVRDNVNQRRPSADCEPKRHTASSKHPSRPSDSGGRSRGSGQGARNPPWWTRQCCRCTPARPWRSQGTTATGPLVSIQELKWMSWAHRLPWTSPWTELQSGLPPNWWILESEQRNPTLLEWVWSTRPRATAVSTSPAAPPPIPCPAPLAARLLPERGHIVESLGARTINACIPFYSRTRHCMLYSKVTTATSGFLFVELLL</sequence>
<accession>A0A3R7NY84</accession>
<keyword evidence="4" id="KW-1185">Reference proteome</keyword>
<name>A0A3R7NY84_PENVA</name>
<feature type="compositionally biased region" description="Basic and acidic residues" evidence="2">
    <location>
        <begin position="663"/>
        <end position="674"/>
    </location>
</feature>
<evidence type="ECO:0000256" key="2">
    <source>
        <dbReference type="SAM" id="MobiDB-lite"/>
    </source>
</evidence>
<feature type="coiled-coil region" evidence="1">
    <location>
        <begin position="194"/>
        <end position="296"/>
    </location>
</feature>
<feature type="region of interest" description="Disordered" evidence="2">
    <location>
        <begin position="716"/>
        <end position="800"/>
    </location>
</feature>
<dbReference type="GO" id="GO:0005737">
    <property type="term" value="C:cytoplasm"/>
    <property type="evidence" value="ECO:0007669"/>
    <property type="project" value="TreeGrafter"/>
</dbReference>
<gene>
    <name evidence="3" type="ORF">C7M84_011679</name>
</gene>
<organism evidence="3 4">
    <name type="scientific">Penaeus vannamei</name>
    <name type="common">Whiteleg shrimp</name>
    <name type="synonym">Litopenaeus vannamei</name>
    <dbReference type="NCBI Taxonomy" id="6689"/>
    <lineage>
        <taxon>Eukaryota</taxon>
        <taxon>Metazoa</taxon>
        <taxon>Ecdysozoa</taxon>
        <taxon>Arthropoda</taxon>
        <taxon>Crustacea</taxon>
        <taxon>Multicrustacea</taxon>
        <taxon>Malacostraca</taxon>
        <taxon>Eumalacostraca</taxon>
        <taxon>Eucarida</taxon>
        <taxon>Decapoda</taxon>
        <taxon>Dendrobranchiata</taxon>
        <taxon>Penaeoidea</taxon>
        <taxon>Penaeidae</taxon>
        <taxon>Penaeus</taxon>
    </lineage>
</organism>
<feature type="compositionally biased region" description="Basic and acidic residues" evidence="2">
    <location>
        <begin position="716"/>
        <end position="738"/>
    </location>
</feature>
<dbReference type="Proteomes" id="UP000283509">
    <property type="component" value="Unassembled WGS sequence"/>
</dbReference>
<feature type="compositionally biased region" description="Basic and acidic residues" evidence="2">
    <location>
        <begin position="58"/>
        <end position="76"/>
    </location>
</feature>